<evidence type="ECO:0000259" key="7">
    <source>
        <dbReference type="SMART" id="SM00849"/>
    </source>
</evidence>
<dbReference type="InterPro" id="IPR001279">
    <property type="entry name" value="Metallo-B-lactamas"/>
</dbReference>
<evidence type="ECO:0000313" key="8">
    <source>
        <dbReference type="EMBL" id="HDM36039.1"/>
    </source>
</evidence>
<feature type="domain" description="Metallo-beta-lactamase" evidence="7">
    <location>
        <begin position="26"/>
        <end position="185"/>
    </location>
</feature>
<comment type="function">
    <text evidence="6">Endoribonuclease that catalyzes the hydrolysis of histone-coding pre-mRNA 3'-end. Involved in histone pre-mRNA processing during the S-phase of the cell cycle, which is required for entering/progressing through S-phase. Cleaves histone pre-mRNA at a major and a minor cleavage site after the 5'-ACCCA-3' and the 5'-ACCCACA-3' sequence, respectively, and located downstream of the stem-loop. May require the presence of the HDE element located at the histone pre-RNA 3'-end to avoid non-specific cleavage.</text>
</comment>
<dbReference type="Proteomes" id="UP000185779">
    <property type="component" value="Unassembled WGS sequence"/>
</dbReference>
<sequence>MDEICDNLYLVKPGKVIYDEIAVRYASSAVVLIDDGSLILVDTALPEDWDLIKEGIDACGYDPGDIDLIINTHLHIDHVGCNDRFNVVKYAHAKEIERGEFTDGVEPYRNPVTERVEIIETPGHTWGHISVVYHGEKTVVIAGDAIPTRNNYYERVIPRIHVDAALAMESFLKVERIAEIIIPGHDDPIRVER</sequence>
<dbReference type="EMBL" id="LYOR01000003">
    <property type="protein sequence ID" value="OFV66322.1"/>
    <property type="molecule type" value="Genomic_DNA"/>
</dbReference>
<dbReference type="GO" id="GO:0005829">
    <property type="term" value="C:cytosol"/>
    <property type="evidence" value="ECO:0007669"/>
    <property type="project" value="UniProtKB-SubCell"/>
</dbReference>
<evidence type="ECO:0000256" key="4">
    <source>
        <dbReference type="ARBA" id="ARBA00032988"/>
    </source>
</evidence>
<dbReference type="SUPFAM" id="SSF56281">
    <property type="entry name" value="Metallo-hydrolase/oxidoreductase"/>
    <property type="match status" value="1"/>
</dbReference>
<reference evidence="8" key="2">
    <citation type="journal article" date="2020" name="mSystems">
        <title>Genome- and Community-Level Interaction Insights into Carbon Utilization and Element Cycling Functions of Hydrothermarchaeota in Hydrothermal Sediment.</title>
        <authorList>
            <person name="Zhou Z."/>
            <person name="Liu Y."/>
            <person name="Xu W."/>
            <person name="Pan J."/>
            <person name="Luo Z.H."/>
            <person name="Li M."/>
        </authorList>
    </citation>
    <scope>NUCLEOTIDE SEQUENCE [LARGE SCALE GENOMIC DNA]</scope>
    <source>
        <strain evidence="8">HyVt-185</strain>
        <strain evidence="9">HyVt-386</strain>
    </source>
</reference>
<comment type="subcellular location">
    <subcellularLocation>
        <location evidence="1">Cytoplasm</location>
        <location evidence="1">Cytosol</location>
    </subcellularLocation>
</comment>
<dbReference type="STRING" id="1839936.SBU_000864"/>
<evidence type="ECO:0000313" key="10">
    <source>
        <dbReference type="EMBL" id="OFV66322.1"/>
    </source>
</evidence>
<proteinExistence type="predicted"/>
<dbReference type="Proteomes" id="UP000885863">
    <property type="component" value="Unassembled WGS sequence"/>
</dbReference>
<dbReference type="Gene3D" id="3.60.15.10">
    <property type="entry name" value="Ribonuclease Z/Hydroxyacylglutathione hydrolase-like"/>
    <property type="match status" value="1"/>
</dbReference>
<gene>
    <name evidence="8" type="ORF">ENG09_02120</name>
    <name evidence="9" type="ORF">ENI32_00695</name>
    <name evidence="10" type="ORF">SBU_000864</name>
</gene>
<protein>
    <recommendedName>
        <fullName evidence="3">Metallo-beta-lactamase domain-containing protein 1</fullName>
    </recommendedName>
    <alternativeName>
        <fullName evidence="4">Endoribonuclease MBLAC1</fullName>
    </alternativeName>
</protein>
<keyword evidence="11" id="KW-1185">Reference proteome</keyword>
<comment type="caution">
    <text evidence="10">The sequence shown here is derived from an EMBL/GenBank/DDBJ whole genome shotgun (WGS) entry which is preliminary data.</text>
</comment>
<dbReference type="SMART" id="SM00849">
    <property type="entry name" value="Lactamase_B"/>
    <property type="match status" value="1"/>
</dbReference>
<dbReference type="PANTHER" id="PTHR23200:SF48">
    <property type="entry name" value="METALLO-BETA-LACTAMASE DOMAIN-CONTAINING PROTEIN 1"/>
    <property type="match status" value="1"/>
</dbReference>
<comment type="catalytic activity">
    <reaction evidence="5">
        <text>a ribonucleotidyl-ribonucleotide-RNA + H2O = a 3'-end ribonucleotide-RNA + a 5'-end 5'-phospho-ribonucleoside-RNA + H(+)</text>
        <dbReference type="Rhea" id="RHEA:68096"/>
        <dbReference type="Rhea" id="RHEA-COMP:15179"/>
        <dbReference type="Rhea" id="RHEA-COMP:17355"/>
        <dbReference type="Rhea" id="RHEA-COMP:17428"/>
        <dbReference type="ChEBI" id="CHEBI:15377"/>
        <dbReference type="ChEBI" id="CHEBI:15378"/>
        <dbReference type="ChEBI" id="CHEBI:74896"/>
        <dbReference type="ChEBI" id="CHEBI:138282"/>
        <dbReference type="ChEBI" id="CHEBI:173118"/>
    </reaction>
    <physiologicalReaction direction="left-to-right" evidence="5">
        <dbReference type="Rhea" id="RHEA:68097"/>
    </physiologicalReaction>
</comment>
<name>A0A1F2P5Q1_9EURY</name>
<organism evidence="10 11">
    <name type="scientific">Candidatus Syntropharchaeum butanivorans</name>
    <dbReference type="NCBI Taxonomy" id="1839936"/>
    <lineage>
        <taxon>Archaea</taxon>
        <taxon>Methanobacteriati</taxon>
        <taxon>Methanobacteriota</taxon>
        <taxon>Stenosarchaea group</taxon>
        <taxon>Methanomicrobia</taxon>
        <taxon>Methanosarcinales</taxon>
        <taxon>ANME-2 cluster</taxon>
        <taxon>Candidatus Syntropharchaeum</taxon>
    </lineage>
</organism>
<dbReference type="InterPro" id="IPR036866">
    <property type="entry name" value="RibonucZ/Hydroxyglut_hydro"/>
</dbReference>
<dbReference type="EMBL" id="DQZR01000089">
    <property type="protein sequence ID" value="HDM36039.1"/>
    <property type="molecule type" value="Genomic_DNA"/>
</dbReference>
<comment type="subunit">
    <text evidence="2">Homodimer.</text>
</comment>
<reference evidence="10 11" key="1">
    <citation type="submission" date="2016-05" db="EMBL/GenBank/DDBJ databases">
        <title>Microbial consortia oxidize butane by reversing methanogenesis.</title>
        <authorList>
            <person name="Laso-Perez R."/>
            <person name="Richter M."/>
            <person name="Wegener G."/>
            <person name="Musat F."/>
        </authorList>
    </citation>
    <scope>NUCLEOTIDE SEQUENCE [LARGE SCALE GENOMIC DNA]</scope>
    <source>
        <strain evidence="10">BOX1</strain>
    </source>
</reference>
<dbReference type="PANTHER" id="PTHR23200">
    <property type="entry name" value="METALLO-BETA-LACTAMASE DOMAIN-CONTAINING PROTEIN 1"/>
    <property type="match status" value="1"/>
</dbReference>
<accession>A0A1F2P5Q1</accession>
<evidence type="ECO:0000256" key="5">
    <source>
        <dbReference type="ARBA" id="ARBA00044690"/>
    </source>
</evidence>
<dbReference type="AlphaFoldDB" id="A0A1F2P5Q1"/>
<dbReference type="InterPro" id="IPR039344">
    <property type="entry name" value="MBLAC1"/>
</dbReference>
<evidence type="ECO:0000256" key="3">
    <source>
        <dbReference type="ARBA" id="ARBA00014856"/>
    </source>
</evidence>
<evidence type="ECO:0000313" key="9">
    <source>
        <dbReference type="EMBL" id="HEC56397.1"/>
    </source>
</evidence>
<evidence type="ECO:0000256" key="6">
    <source>
        <dbReference type="ARBA" id="ARBA00045869"/>
    </source>
</evidence>
<evidence type="ECO:0000256" key="2">
    <source>
        <dbReference type="ARBA" id="ARBA00011738"/>
    </source>
</evidence>
<dbReference type="EMBL" id="DRIE01000009">
    <property type="protein sequence ID" value="HEC56397.1"/>
    <property type="molecule type" value="Genomic_DNA"/>
</dbReference>
<evidence type="ECO:0000313" key="11">
    <source>
        <dbReference type="Proteomes" id="UP000185779"/>
    </source>
</evidence>
<dbReference type="Proteomes" id="UP000885936">
    <property type="component" value="Unassembled WGS sequence"/>
</dbReference>
<dbReference type="Pfam" id="PF00753">
    <property type="entry name" value="Lactamase_B"/>
    <property type="match status" value="2"/>
</dbReference>
<evidence type="ECO:0000256" key="1">
    <source>
        <dbReference type="ARBA" id="ARBA00004514"/>
    </source>
</evidence>